<organism evidence="3 4">
    <name type="scientific">Clostridium cadaveris</name>
    <dbReference type="NCBI Taxonomy" id="1529"/>
    <lineage>
        <taxon>Bacteria</taxon>
        <taxon>Bacillati</taxon>
        <taxon>Bacillota</taxon>
        <taxon>Clostridia</taxon>
        <taxon>Eubacteriales</taxon>
        <taxon>Clostridiaceae</taxon>
        <taxon>Clostridium</taxon>
    </lineage>
</organism>
<dbReference type="InterPro" id="IPR037126">
    <property type="entry name" value="PdaC/RsiV-like_sf"/>
</dbReference>
<evidence type="ECO:0000313" key="4">
    <source>
        <dbReference type="Proteomes" id="UP000246114"/>
    </source>
</evidence>
<evidence type="ECO:0000259" key="2">
    <source>
        <dbReference type="Pfam" id="PF13739"/>
    </source>
</evidence>
<gene>
    <name evidence="3" type="ORF">DBY38_00415</name>
</gene>
<dbReference type="InterPro" id="IPR021729">
    <property type="entry name" value="DUF3298"/>
</dbReference>
<dbReference type="Gene3D" id="3.90.640.20">
    <property type="entry name" value="Heat-shock cognate protein, ATPase"/>
    <property type="match status" value="1"/>
</dbReference>
<reference evidence="3 4" key="1">
    <citation type="submission" date="2018-03" db="EMBL/GenBank/DDBJ databases">
        <title>The uncultured portion of the human microbiome is neutrally assembled.</title>
        <authorList>
            <person name="Jeraldo P."/>
            <person name="Boardman L."/>
            <person name="White B.A."/>
            <person name="Nelson H."/>
            <person name="Goldenfeld N."/>
            <person name="Chia N."/>
        </authorList>
    </citation>
    <scope>NUCLEOTIDE SEQUENCE [LARGE SCALE GENOMIC DNA]</scope>
    <source>
        <strain evidence="3">CIM:MAG 903</strain>
    </source>
</reference>
<protein>
    <recommendedName>
        <fullName evidence="5">DUF3298 domain-containing protein</fullName>
    </recommendedName>
</protein>
<feature type="domain" description="Deacetylase PdaC" evidence="2">
    <location>
        <begin position="59"/>
        <end position="154"/>
    </location>
</feature>
<sequence length="380" mass="43837">MERLKKVIGLIILSTLLVNENIYALDDNDGSSVEISLPRMVNGIIHMDNNIKIEEQIINYSNEYIAVNIYKPIIKMKDKVVEKKINKKIEDTINQYEKRILDLSEKDNEFNKVNGLDIKQYILNINNTIHYNDDDILSMILEVYTYMGGAHGSTMDIPFNFDVKTGNRGVLEDFLGNNENYNKIIIDNIRSAVDKNPDLYFKDILSKYDVLPYNQKFYLTKDGVVIFFDEYEVAPYAAGRVEFVIPYTKFPEGIKKVNIVNEIPVVNSIIKEEAGLINKYLSYPLIKNMNNEEAENKINSFFESEIDSFNSDILSKKNNLCDSNKNIKGITTYFTSNYKDKNSLLVYITYLASDERDEEIIIKTKEYVINLLDGSILVTK</sequence>
<evidence type="ECO:0008006" key="5">
    <source>
        <dbReference type="Google" id="ProtNLM"/>
    </source>
</evidence>
<dbReference type="Pfam" id="PF11738">
    <property type="entry name" value="DUF3298"/>
    <property type="match status" value="1"/>
</dbReference>
<evidence type="ECO:0000259" key="1">
    <source>
        <dbReference type="Pfam" id="PF11738"/>
    </source>
</evidence>
<dbReference type="EMBL" id="QAMZ01000003">
    <property type="protein sequence ID" value="PWL55789.1"/>
    <property type="molecule type" value="Genomic_DNA"/>
</dbReference>
<proteinExistence type="predicted"/>
<comment type="caution">
    <text evidence="3">The sequence shown here is derived from an EMBL/GenBank/DDBJ whole genome shotgun (WGS) entry which is preliminary data.</text>
</comment>
<dbReference type="Pfam" id="PF13739">
    <property type="entry name" value="PdaC"/>
    <property type="match status" value="1"/>
</dbReference>
<accession>A0A316MEX3</accession>
<evidence type="ECO:0000313" key="3">
    <source>
        <dbReference type="EMBL" id="PWL55789.1"/>
    </source>
</evidence>
<feature type="domain" description="DUF3298" evidence="1">
    <location>
        <begin position="172"/>
        <end position="247"/>
    </location>
</feature>
<dbReference type="Gene3D" id="3.30.565.40">
    <property type="entry name" value="Fervidobacterium nodosum Rt17-B1 like"/>
    <property type="match status" value="1"/>
</dbReference>
<name>A0A316MEX3_9CLOT</name>
<dbReference type="AlphaFoldDB" id="A0A316MEX3"/>
<dbReference type="Proteomes" id="UP000246114">
    <property type="component" value="Unassembled WGS sequence"/>
</dbReference>
<dbReference type="InterPro" id="IPR025303">
    <property type="entry name" value="PdaC"/>
</dbReference>